<gene>
    <name evidence="2" type="ORF">KYI95_05625</name>
</gene>
<keyword evidence="1" id="KW-1133">Transmembrane helix</keyword>
<dbReference type="Proteomes" id="UP001197236">
    <property type="component" value="Unassembled WGS sequence"/>
</dbReference>
<organism evidence="2 3">
    <name type="scientific">Pantoea allii</name>
    <dbReference type="NCBI Taxonomy" id="574096"/>
    <lineage>
        <taxon>Bacteria</taxon>
        <taxon>Pseudomonadati</taxon>
        <taxon>Pseudomonadota</taxon>
        <taxon>Gammaproteobacteria</taxon>
        <taxon>Enterobacterales</taxon>
        <taxon>Erwiniaceae</taxon>
        <taxon>Pantoea</taxon>
    </lineage>
</organism>
<proteinExistence type="predicted"/>
<keyword evidence="3" id="KW-1185">Reference proteome</keyword>
<evidence type="ECO:0000313" key="3">
    <source>
        <dbReference type="Proteomes" id="UP001197236"/>
    </source>
</evidence>
<sequence length="243" mass="28095">MFLFATGHKSDSDFVEGLKFPSYILSVLFSVIWIGVQLERITFFRELWAFNFTKLVVSISITGLIVFCSSIASSLINSVFGVDPSLFPFSRSFLTALVFFKYMSPLVIVLVLTSFFHLIPIYAYLKWLREDGPVNFPFNSVCFIFFTIVFGSFTWKWLENNFNDSVMNDKVYLLARFLDFNDNNACHNLKERKVGVLFLGQNQNQVLVDYNNLINSSSLEFFVEGKFHGVFQRSDFKILPCMH</sequence>
<feature type="transmembrane region" description="Helical" evidence="1">
    <location>
        <begin position="102"/>
        <end position="124"/>
    </location>
</feature>
<reference evidence="2 3" key="1">
    <citation type="submission" date="2021-07" db="EMBL/GenBank/DDBJ databases">
        <title>A novel phosphonate cluster across the Pantoea species complex is important for pathogenicity in onion.</title>
        <authorList>
            <person name="Zhao M."/>
            <person name="Stice S."/>
            <person name="Shin G.Y."/>
            <person name="Coutinho T."/>
            <person name="Gitaitis R."/>
            <person name="Kvitko B."/>
            <person name="Dutta B."/>
        </authorList>
    </citation>
    <scope>NUCLEOTIDE SEQUENCE [LARGE SCALE GENOMIC DNA]</scope>
    <source>
        <strain evidence="2 3">BD 382</strain>
    </source>
</reference>
<keyword evidence="1" id="KW-0812">Transmembrane</keyword>
<feature type="transmembrane region" description="Helical" evidence="1">
    <location>
        <begin position="20"/>
        <end position="43"/>
    </location>
</feature>
<evidence type="ECO:0000313" key="2">
    <source>
        <dbReference type="EMBL" id="MBW1256686.1"/>
    </source>
</evidence>
<keyword evidence="1" id="KW-0472">Membrane</keyword>
<protein>
    <submittedName>
        <fullName evidence="2">Uncharacterized protein</fullName>
    </submittedName>
</protein>
<accession>A0ABS6VBU3</accession>
<dbReference type="RefSeq" id="WP_218994833.1">
    <property type="nucleotide sequence ID" value="NZ_JAHVXU010000002.1"/>
</dbReference>
<dbReference type="EMBL" id="JAHVXZ010000002">
    <property type="protein sequence ID" value="MBW1256686.1"/>
    <property type="molecule type" value="Genomic_DNA"/>
</dbReference>
<feature type="transmembrane region" description="Helical" evidence="1">
    <location>
        <begin position="55"/>
        <end position="82"/>
    </location>
</feature>
<evidence type="ECO:0000256" key="1">
    <source>
        <dbReference type="SAM" id="Phobius"/>
    </source>
</evidence>
<feature type="transmembrane region" description="Helical" evidence="1">
    <location>
        <begin position="136"/>
        <end position="158"/>
    </location>
</feature>
<name>A0ABS6VBU3_9GAMM</name>
<comment type="caution">
    <text evidence="2">The sequence shown here is derived from an EMBL/GenBank/DDBJ whole genome shotgun (WGS) entry which is preliminary data.</text>
</comment>